<gene>
    <name evidence="3" type="primary">fdhD</name>
    <name evidence="5" type="ORF">CF168_11365</name>
</gene>
<dbReference type="InterPro" id="IPR003786">
    <property type="entry name" value="FdhD"/>
</dbReference>
<evidence type="ECO:0000256" key="4">
    <source>
        <dbReference type="SAM" id="MobiDB-lite"/>
    </source>
</evidence>
<dbReference type="AlphaFoldDB" id="A0A220UMF4"/>
<dbReference type="EMBL" id="CP022358">
    <property type="protein sequence ID" value="ASK69424.1"/>
    <property type="molecule type" value="Genomic_DNA"/>
</dbReference>
<keyword evidence="5" id="KW-0808">Transferase</keyword>
<dbReference type="SUPFAM" id="SSF53927">
    <property type="entry name" value="Cytidine deaminase-like"/>
    <property type="match status" value="1"/>
</dbReference>
<feature type="compositionally biased region" description="Polar residues" evidence="4">
    <location>
        <begin position="18"/>
        <end position="29"/>
    </location>
</feature>
<dbReference type="KEGG" id="sbj:CF168_11365"/>
<dbReference type="GO" id="GO:0006777">
    <property type="term" value="P:Mo-molybdopterin cofactor biosynthetic process"/>
    <property type="evidence" value="ECO:0007669"/>
    <property type="project" value="UniProtKB-UniRule"/>
</dbReference>
<evidence type="ECO:0000313" key="6">
    <source>
        <dbReference type="Proteomes" id="UP000198367"/>
    </source>
</evidence>
<dbReference type="PANTHER" id="PTHR30592:SF1">
    <property type="entry name" value="SULFUR CARRIER PROTEIN FDHD"/>
    <property type="match status" value="1"/>
</dbReference>
<evidence type="ECO:0000256" key="2">
    <source>
        <dbReference type="ARBA" id="ARBA00023150"/>
    </source>
</evidence>
<dbReference type="HAMAP" id="MF_00187">
    <property type="entry name" value="FdhD"/>
    <property type="match status" value="1"/>
</dbReference>
<feature type="region of interest" description="Disordered" evidence="4">
    <location>
        <begin position="1"/>
        <end position="29"/>
    </location>
</feature>
<organism evidence="5 6">
    <name type="scientific">Shewanella bicestrii</name>
    <dbReference type="NCBI Taxonomy" id="2018305"/>
    <lineage>
        <taxon>Bacteria</taxon>
        <taxon>Pseudomonadati</taxon>
        <taxon>Pseudomonadota</taxon>
        <taxon>Gammaproteobacteria</taxon>
        <taxon>Alteromonadales</taxon>
        <taxon>Shewanellaceae</taxon>
        <taxon>Shewanella</taxon>
    </lineage>
</organism>
<dbReference type="GO" id="GO:0005737">
    <property type="term" value="C:cytoplasm"/>
    <property type="evidence" value="ECO:0007669"/>
    <property type="project" value="UniProtKB-SubCell"/>
</dbReference>
<dbReference type="RefSeq" id="WP_089067911.1">
    <property type="nucleotide sequence ID" value="NZ_CP022358.1"/>
</dbReference>
<dbReference type="GO" id="GO:0016783">
    <property type="term" value="F:sulfurtransferase activity"/>
    <property type="evidence" value="ECO:0007669"/>
    <property type="project" value="InterPro"/>
</dbReference>
<proteinExistence type="inferred from homology"/>
<keyword evidence="2 3" id="KW-0501">Molybdenum cofactor biosynthesis</keyword>
<comment type="function">
    <text evidence="3">Required for formate dehydrogenase (FDH) activity. Acts as a sulfur carrier protein that transfers sulfur from IscS to the molybdenum cofactor prior to its insertion into FDH.</text>
</comment>
<evidence type="ECO:0000313" key="5">
    <source>
        <dbReference type="EMBL" id="ASK69424.1"/>
    </source>
</evidence>
<comment type="subcellular location">
    <subcellularLocation>
        <location evidence="3">Cytoplasm</location>
    </subcellularLocation>
</comment>
<sequence length="286" mass="31317">MLTHPLDSANDPRLCPGSQHSPNAAQQPNTRYSHLVEEVAAAINLNGISYAVMMITPDHFEDFVIGFLFAEGIISQDQDVHEIDITPVQDGVMLDVTLANRCFIALKQRKRRLVGATGCGICGVEALGHALPDLPPLPACAPLVLEQVDSLKQQIHTHQLKAQRSGAIHAAFALDEAGNILECREDIGRHNALDKLIGALLRQKRSAKALLMTSRCSSELIQKAVRYGANHLISLASPSQLAVKLALKYQLNLVHIPKFDPPIHYSIFDESLASQCNRGEFYACSY</sequence>
<feature type="active site" description="Cysteine persulfide intermediate" evidence="3">
    <location>
        <position position="119"/>
    </location>
</feature>
<name>A0A220UMF4_9GAMM</name>
<dbReference type="PANTHER" id="PTHR30592">
    <property type="entry name" value="FORMATE DEHYDROGENASE"/>
    <property type="match status" value="1"/>
</dbReference>
<dbReference type="Proteomes" id="UP000198367">
    <property type="component" value="Chromosome"/>
</dbReference>
<dbReference type="Pfam" id="PF02634">
    <property type="entry name" value="FdhD-NarQ"/>
    <property type="match status" value="1"/>
</dbReference>
<reference evidence="5 6" key="1">
    <citation type="submission" date="2017-07" db="EMBL/GenBank/DDBJ databases">
        <title>Phenotypical and genomic characterization of a clinical isolate of Shewanella bicestrii sp. nov. producing an extended-spectrum beta-lactamase and a new oxacillinase variant.</title>
        <authorList>
            <person name="Jousset A.B."/>
            <person name="Bonnin R.A."/>
            <person name="Girlich D."/>
            <person name="Dabos L."/>
            <person name="Potron A."/>
            <person name="Dortet L."/>
            <person name="Glaser P."/>
            <person name="Naas T."/>
        </authorList>
    </citation>
    <scope>NUCLEOTIDE SEQUENCE [LARGE SCALE GENOMIC DNA]</scope>
    <source>
        <strain evidence="5 6">JAB-1</strain>
    </source>
</reference>
<protein>
    <recommendedName>
        <fullName evidence="3">Sulfur carrier protein FdhD</fullName>
    </recommendedName>
</protein>
<dbReference type="NCBIfam" id="TIGR00129">
    <property type="entry name" value="fdhD_narQ"/>
    <property type="match status" value="1"/>
</dbReference>
<accession>A0A220UMF4</accession>
<dbReference type="Gene3D" id="3.10.20.10">
    <property type="match status" value="1"/>
</dbReference>
<keyword evidence="6" id="KW-1185">Reference proteome</keyword>
<dbReference type="InterPro" id="IPR016193">
    <property type="entry name" value="Cytidine_deaminase-like"/>
</dbReference>
<dbReference type="Gene3D" id="3.40.140.10">
    <property type="entry name" value="Cytidine Deaminase, domain 2"/>
    <property type="match status" value="1"/>
</dbReference>
<comment type="caution">
    <text evidence="3">Lacks conserved residue(s) required for the propagation of feature annotation.</text>
</comment>
<dbReference type="GO" id="GO:0097163">
    <property type="term" value="F:sulfur carrier activity"/>
    <property type="evidence" value="ECO:0007669"/>
    <property type="project" value="UniProtKB-UniRule"/>
</dbReference>
<dbReference type="PIRSF" id="PIRSF015626">
    <property type="entry name" value="FdhD"/>
    <property type="match status" value="1"/>
</dbReference>
<evidence type="ECO:0000256" key="1">
    <source>
        <dbReference type="ARBA" id="ARBA00022490"/>
    </source>
</evidence>
<comment type="similarity">
    <text evidence="3">Belongs to the FdhD family.</text>
</comment>
<evidence type="ECO:0000256" key="3">
    <source>
        <dbReference type="HAMAP-Rule" id="MF_00187"/>
    </source>
</evidence>
<keyword evidence="1 3" id="KW-0963">Cytoplasm</keyword>